<dbReference type="Proteomes" id="UP000053923">
    <property type="component" value="Unassembled WGS sequence"/>
</dbReference>
<keyword evidence="3" id="KW-1185">Reference proteome</keyword>
<sequence length="75" mass="8382">MAGVLAYVDVLRRSQMVVAGIRCRPRSGHRADEDTRITTYRQGETTTAVRSRTARLPSTRHDDAPPSGGRRVMAW</sequence>
<evidence type="ECO:0000313" key="3">
    <source>
        <dbReference type="Proteomes" id="UP000053923"/>
    </source>
</evidence>
<protein>
    <submittedName>
        <fullName evidence="2">Uncharacterized protein</fullName>
    </submittedName>
</protein>
<evidence type="ECO:0000256" key="1">
    <source>
        <dbReference type="SAM" id="MobiDB-lite"/>
    </source>
</evidence>
<feature type="region of interest" description="Disordered" evidence="1">
    <location>
        <begin position="43"/>
        <end position="75"/>
    </location>
</feature>
<dbReference type="EMBL" id="LLZG01000396">
    <property type="protein sequence ID" value="KUL22557.1"/>
    <property type="molecule type" value="Genomic_DNA"/>
</dbReference>
<name>A0A117MKL2_9ACTN</name>
<dbReference type="AlphaFoldDB" id="A0A117MKL2"/>
<accession>A0A117MKL2</accession>
<comment type="caution">
    <text evidence="2">The sequence shown here is derived from an EMBL/GenBank/DDBJ whole genome shotgun (WGS) entry which is preliminary data.</text>
</comment>
<organism evidence="2 3">
    <name type="scientific">Streptomyces regalis</name>
    <dbReference type="NCBI Taxonomy" id="68262"/>
    <lineage>
        <taxon>Bacteria</taxon>
        <taxon>Bacillati</taxon>
        <taxon>Actinomycetota</taxon>
        <taxon>Actinomycetes</taxon>
        <taxon>Kitasatosporales</taxon>
        <taxon>Streptomycetaceae</taxon>
        <taxon>Streptomyces</taxon>
    </lineage>
</organism>
<proteinExistence type="predicted"/>
<reference evidence="3" key="1">
    <citation type="submission" date="2015-10" db="EMBL/GenBank/DDBJ databases">
        <authorList>
            <person name="Ju K.-S."/>
            <person name="Doroghazi J.R."/>
            <person name="Metcalf W.W."/>
        </authorList>
    </citation>
    <scope>NUCLEOTIDE SEQUENCE [LARGE SCALE GENOMIC DNA]</scope>
    <source>
        <strain evidence="3">NRRL 3151</strain>
    </source>
</reference>
<gene>
    <name evidence="2" type="ORF">ADL12_42025</name>
</gene>
<evidence type="ECO:0000313" key="2">
    <source>
        <dbReference type="EMBL" id="KUL22557.1"/>
    </source>
</evidence>